<name>A0ABN2F008_9ACTN</name>
<organism evidence="1 2">
    <name type="scientific">Nonomuraea maheshkhaliensis</name>
    <dbReference type="NCBI Taxonomy" id="419590"/>
    <lineage>
        <taxon>Bacteria</taxon>
        <taxon>Bacillati</taxon>
        <taxon>Actinomycetota</taxon>
        <taxon>Actinomycetes</taxon>
        <taxon>Streptosporangiales</taxon>
        <taxon>Streptosporangiaceae</taxon>
        <taxon>Nonomuraea</taxon>
    </lineage>
</organism>
<accession>A0ABN2F008</accession>
<evidence type="ECO:0000313" key="1">
    <source>
        <dbReference type="EMBL" id="GAA1624389.1"/>
    </source>
</evidence>
<keyword evidence="2" id="KW-1185">Reference proteome</keyword>
<dbReference type="Proteomes" id="UP001500064">
    <property type="component" value="Unassembled WGS sequence"/>
</dbReference>
<proteinExistence type="predicted"/>
<gene>
    <name evidence="1" type="ORF">GCM10009733_021320</name>
</gene>
<sequence>MTRAKVPYYLQKHQDLVSRALTAVEKGDHERAVALVAVAGEMRAMAELAFRVQQAISPAQIGSTRATEYWKIFADIK</sequence>
<dbReference type="EMBL" id="BAAAMU010000011">
    <property type="protein sequence ID" value="GAA1624389.1"/>
    <property type="molecule type" value="Genomic_DNA"/>
</dbReference>
<comment type="caution">
    <text evidence="1">The sequence shown here is derived from an EMBL/GenBank/DDBJ whole genome shotgun (WGS) entry which is preliminary data.</text>
</comment>
<evidence type="ECO:0000313" key="2">
    <source>
        <dbReference type="Proteomes" id="UP001500064"/>
    </source>
</evidence>
<protein>
    <submittedName>
        <fullName evidence="1">Uncharacterized protein</fullName>
    </submittedName>
</protein>
<reference evidence="1 2" key="1">
    <citation type="journal article" date="2019" name="Int. J. Syst. Evol. Microbiol.">
        <title>The Global Catalogue of Microorganisms (GCM) 10K type strain sequencing project: providing services to taxonomists for standard genome sequencing and annotation.</title>
        <authorList>
            <consortium name="The Broad Institute Genomics Platform"/>
            <consortium name="The Broad Institute Genome Sequencing Center for Infectious Disease"/>
            <person name="Wu L."/>
            <person name="Ma J."/>
        </authorList>
    </citation>
    <scope>NUCLEOTIDE SEQUENCE [LARGE SCALE GENOMIC DNA]</scope>
    <source>
        <strain evidence="1 2">JCM 13929</strain>
    </source>
</reference>